<protein>
    <submittedName>
        <fullName evidence="1">Orotate phosphoribosyltransferase</fullName>
        <ecNumber evidence="1">2.4.2.10</ecNumber>
    </submittedName>
</protein>
<sequence length="201" mass="20823">MELLLPRRCAGCATPGEILCPRCRLAWAQPPQRVTARLDPLVPVWSLGVYGGARQQTIISLKECGNRAVSGYVGAALAAGLEHLRARGELPEEAVALPAPTRARAARLRGGDHVTACCRAAGIPLAPGTLRYRGGVRDSVGLNATQRRRNVAGAVRARGALPPLVVLIDDVLTTGATIGAAAALLLAQGIDVAGAVVWAHA</sequence>
<name>A0A0Q0U8W8_9CORY</name>
<gene>
    <name evidence="1" type="primary">pyrE_1</name>
    <name evidence="1" type="ORF">Cocul_00930</name>
</gene>
<dbReference type="PANTHER" id="PTHR47505">
    <property type="entry name" value="DNA UTILIZATION PROTEIN YHGH"/>
    <property type="match status" value="1"/>
</dbReference>
<reference evidence="1 2" key="1">
    <citation type="submission" date="2015-10" db="EMBL/GenBank/DDBJ databases">
        <title>Corynebacteirum lowii and Corynebacterium oculi species nova, derived from human clinical disease and and emended description of Corynebacterium mastiditis.</title>
        <authorList>
            <person name="Bernard K."/>
            <person name="Pacheco A.L."/>
            <person name="Mcdougall C."/>
            <person name="Burtx T."/>
            <person name="Weibe D."/>
            <person name="Tyler S."/>
            <person name="Olson A.B."/>
            <person name="Cnockaert M."/>
            <person name="Eguchi H."/>
            <person name="Kuwahara T."/>
            <person name="Nakayama-Imaohji H."/>
            <person name="Boudewijins M."/>
            <person name="Van Hoecke F."/>
            <person name="Bernier A.-M."/>
            <person name="Vandamme P."/>
        </authorList>
    </citation>
    <scope>NUCLEOTIDE SEQUENCE [LARGE SCALE GENOMIC DNA]</scope>
    <source>
        <strain evidence="1 2">NML 130210</strain>
    </source>
</reference>
<accession>A0A0Q0U8W8</accession>
<dbReference type="InterPro" id="IPR029057">
    <property type="entry name" value="PRTase-like"/>
</dbReference>
<dbReference type="STRING" id="1544416.Cocul_00930"/>
<dbReference type="InterPro" id="IPR051910">
    <property type="entry name" value="ComF/GntX_DNA_util-trans"/>
</dbReference>
<dbReference type="RefSeq" id="WP_069723569.1">
    <property type="nucleotide sequence ID" value="NZ_LKST01000002.1"/>
</dbReference>
<dbReference type="Gene3D" id="3.40.50.2020">
    <property type="match status" value="1"/>
</dbReference>
<keyword evidence="1" id="KW-0808">Transferase</keyword>
<comment type="caution">
    <text evidence="1">The sequence shown here is derived from an EMBL/GenBank/DDBJ whole genome shotgun (WGS) entry which is preliminary data.</text>
</comment>
<dbReference type="SUPFAM" id="SSF53271">
    <property type="entry name" value="PRTase-like"/>
    <property type="match status" value="1"/>
</dbReference>
<evidence type="ECO:0000313" key="1">
    <source>
        <dbReference type="EMBL" id="KQB84133.1"/>
    </source>
</evidence>
<keyword evidence="2" id="KW-1185">Reference proteome</keyword>
<dbReference type="Proteomes" id="UP000050517">
    <property type="component" value="Unassembled WGS sequence"/>
</dbReference>
<proteinExistence type="predicted"/>
<dbReference type="EMBL" id="LKST01000002">
    <property type="protein sequence ID" value="KQB84133.1"/>
    <property type="molecule type" value="Genomic_DNA"/>
</dbReference>
<keyword evidence="1" id="KW-0328">Glycosyltransferase</keyword>
<dbReference type="PANTHER" id="PTHR47505:SF1">
    <property type="entry name" value="DNA UTILIZATION PROTEIN YHGH"/>
    <property type="match status" value="1"/>
</dbReference>
<dbReference type="AlphaFoldDB" id="A0A0Q0U8W8"/>
<organism evidence="1 2">
    <name type="scientific">Corynebacterium oculi</name>
    <dbReference type="NCBI Taxonomy" id="1544416"/>
    <lineage>
        <taxon>Bacteria</taxon>
        <taxon>Bacillati</taxon>
        <taxon>Actinomycetota</taxon>
        <taxon>Actinomycetes</taxon>
        <taxon>Mycobacteriales</taxon>
        <taxon>Corynebacteriaceae</taxon>
        <taxon>Corynebacterium</taxon>
    </lineage>
</organism>
<evidence type="ECO:0000313" key="2">
    <source>
        <dbReference type="Proteomes" id="UP000050517"/>
    </source>
</evidence>
<dbReference type="PATRIC" id="fig|1544416.3.peg.935"/>
<dbReference type="GO" id="GO:0004588">
    <property type="term" value="F:orotate phosphoribosyltransferase activity"/>
    <property type="evidence" value="ECO:0007669"/>
    <property type="project" value="UniProtKB-EC"/>
</dbReference>
<dbReference type="EC" id="2.4.2.10" evidence="1"/>